<protein>
    <recommendedName>
        <fullName evidence="3">Glycosyl transferase 48 domain-containing protein</fullName>
    </recommendedName>
</protein>
<dbReference type="GO" id="GO:0003843">
    <property type="term" value="F:1,3-beta-D-glucan synthase activity"/>
    <property type="evidence" value="ECO:0007669"/>
    <property type="project" value="InterPro"/>
</dbReference>
<dbReference type="GO" id="GO:0005886">
    <property type="term" value="C:plasma membrane"/>
    <property type="evidence" value="ECO:0007669"/>
    <property type="project" value="TreeGrafter"/>
</dbReference>
<evidence type="ECO:0000256" key="1">
    <source>
        <dbReference type="SAM" id="MobiDB-lite"/>
    </source>
</evidence>
<dbReference type="PANTHER" id="PTHR12741:SF106">
    <property type="entry name" value="CALLOSE SYNTHASE 5"/>
    <property type="match status" value="1"/>
</dbReference>
<dbReference type="Pfam" id="PF02364">
    <property type="entry name" value="Glucan_synthase"/>
    <property type="match status" value="1"/>
</dbReference>
<keyword evidence="2" id="KW-1133">Transmembrane helix</keyword>
<dbReference type="GO" id="GO:0006075">
    <property type="term" value="P:(1-&gt;3)-beta-D-glucan biosynthetic process"/>
    <property type="evidence" value="ECO:0007669"/>
    <property type="project" value="InterPro"/>
</dbReference>
<dbReference type="PANTHER" id="PTHR12741">
    <property type="entry name" value="LYST-INTERACTING PROTEIN LIP5 DOPAMINE RESPONSIVE PROTEIN DRG-1"/>
    <property type="match status" value="1"/>
</dbReference>
<name>A0AAV7GLQ6_DENCH</name>
<reference evidence="4 5" key="1">
    <citation type="journal article" date="2021" name="Hortic Res">
        <title>Chromosome-scale assembly of the Dendrobium chrysotoxum genome enhances the understanding of orchid evolution.</title>
        <authorList>
            <person name="Zhang Y."/>
            <person name="Zhang G.Q."/>
            <person name="Zhang D."/>
            <person name="Liu X.D."/>
            <person name="Xu X.Y."/>
            <person name="Sun W.H."/>
            <person name="Yu X."/>
            <person name="Zhu X."/>
            <person name="Wang Z.W."/>
            <person name="Zhao X."/>
            <person name="Zhong W.Y."/>
            <person name="Chen H."/>
            <person name="Yin W.L."/>
            <person name="Huang T."/>
            <person name="Niu S.C."/>
            <person name="Liu Z.J."/>
        </authorList>
    </citation>
    <scope>NUCLEOTIDE SEQUENCE [LARGE SCALE GENOMIC DNA]</scope>
    <source>
        <strain evidence="4">Lindl</strain>
    </source>
</reference>
<proteinExistence type="predicted"/>
<comment type="caution">
    <text evidence="4">The sequence shown here is derived from an EMBL/GenBank/DDBJ whole genome shotgun (WGS) entry which is preliminary data.</text>
</comment>
<gene>
    <name evidence="4" type="ORF">IEQ34_012766</name>
</gene>
<dbReference type="EMBL" id="JAGFBR010000012">
    <property type="protein sequence ID" value="KAH0457451.1"/>
    <property type="molecule type" value="Genomic_DNA"/>
</dbReference>
<evidence type="ECO:0000259" key="3">
    <source>
        <dbReference type="Pfam" id="PF02364"/>
    </source>
</evidence>
<dbReference type="InterPro" id="IPR003440">
    <property type="entry name" value="Glyco_trans_48_dom"/>
</dbReference>
<accession>A0AAV7GLQ6</accession>
<keyword evidence="2" id="KW-0812">Transmembrane</keyword>
<dbReference type="AlphaFoldDB" id="A0AAV7GLQ6"/>
<dbReference type="Proteomes" id="UP000775213">
    <property type="component" value="Unassembled WGS sequence"/>
</dbReference>
<feature type="domain" description="Glycosyl transferase 48" evidence="3">
    <location>
        <begin position="44"/>
        <end position="211"/>
    </location>
</feature>
<evidence type="ECO:0000313" key="4">
    <source>
        <dbReference type="EMBL" id="KAH0457451.1"/>
    </source>
</evidence>
<evidence type="ECO:0000256" key="2">
    <source>
        <dbReference type="SAM" id="Phobius"/>
    </source>
</evidence>
<evidence type="ECO:0000313" key="5">
    <source>
        <dbReference type="Proteomes" id="UP000775213"/>
    </source>
</evidence>
<feature type="region of interest" description="Disordered" evidence="1">
    <location>
        <begin position="1"/>
        <end position="22"/>
    </location>
</feature>
<dbReference type="GO" id="GO:0000148">
    <property type="term" value="C:1,3-beta-D-glucan synthase complex"/>
    <property type="evidence" value="ECO:0007669"/>
    <property type="project" value="InterPro"/>
</dbReference>
<keyword evidence="2" id="KW-0472">Membrane</keyword>
<organism evidence="4 5">
    <name type="scientific">Dendrobium chrysotoxum</name>
    <name type="common">Orchid</name>
    <dbReference type="NCBI Taxonomy" id="161865"/>
    <lineage>
        <taxon>Eukaryota</taxon>
        <taxon>Viridiplantae</taxon>
        <taxon>Streptophyta</taxon>
        <taxon>Embryophyta</taxon>
        <taxon>Tracheophyta</taxon>
        <taxon>Spermatophyta</taxon>
        <taxon>Magnoliopsida</taxon>
        <taxon>Liliopsida</taxon>
        <taxon>Asparagales</taxon>
        <taxon>Orchidaceae</taxon>
        <taxon>Epidendroideae</taxon>
        <taxon>Malaxideae</taxon>
        <taxon>Dendrobiinae</taxon>
        <taxon>Dendrobium</taxon>
    </lineage>
</organism>
<sequence length="214" mass="24011">MGRATGIESCEADGRTSGSSTLDIRGKHRGITTIATLEEEEAMQAVAILGWFMSNQETSFVTIRQKVLATPLKVRFQYGHPDVSDWIFHIIRGGISKASHGINLSEDIFVIFNSTLRQGNITHHEYIQVGRDPNVGLNQISLFEAKVACGNGEQILSRDIYRFGHQFDFFHVLSYYFTTAGFYVSLMMVVIIIQLFLYGKPYMSLSGLEATIMK</sequence>
<feature type="transmembrane region" description="Helical" evidence="2">
    <location>
        <begin position="175"/>
        <end position="198"/>
    </location>
</feature>
<keyword evidence="5" id="KW-1185">Reference proteome</keyword>